<dbReference type="Proteomes" id="UP000316079">
    <property type="component" value="Unassembled WGS sequence"/>
</dbReference>
<sequence length="139" mass="15511">MDLHPITLLLLLNLAPAAAAQQELSACYILDGILIIYGLLLTVLYCRCTRPLGARCVTGASIRIWNVPIHKSTTRSTASRNLPWLDPEEDQDYYRNHKVFGWGVSWGVAPEEPCEPGLVSGASGELEPLQTREFFRSER</sequence>
<protein>
    <submittedName>
        <fullName evidence="9">Uncharacterized protein</fullName>
    </submittedName>
</protein>
<accession>A0A553QWG3</accession>
<feature type="chain" id="PRO_5021777333" evidence="8">
    <location>
        <begin position="21"/>
        <end position="139"/>
    </location>
</feature>
<dbReference type="GO" id="GO:0002376">
    <property type="term" value="P:immune system process"/>
    <property type="evidence" value="ECO:0007669"/>
    <property type="project" value="UniProtKB-KW"/>
</dbReference>
<proteinExistence type="predicted"/>
<keyword evidence="2" id="KW-1003">Cell membrane</keyword>
<dbReference type="PANTHER" id="PTHR16803">
    <property type="entry name" value="HIGH AFFINITY IMMUNOGLOBULIN EPSILON RECEPTOR GAMMA-SUBUNIT"/>
    <property type="match status" value="1"/>
</dbReference>
<dbReference type="InterPro" id="IPR042340">
    <property type="entry name" value="FCER1G"/>
</dbReference>
<name>A0A553QWG3_9TELE</name>
<dbReference type="AlphaFoldDB" id="A0A553QWG3"/>
<feature type="transmembrane region" description="Helical" evidence="7">
    <location>
        <begin position="29"/>
        <end position="46"/>
    </location>
</feature>
<dbReference type="InterPro" id="IPR021663">
    <property type="entry name" value="CD3_zeta/IgE_Fc_rcpt_gamma"/>
</dbReference>
<evidence type="ECO:0000256" key="1">
    <source>
        <dbReference type="ARBA" id="ARBA00004251"/>
    </source>
</evidence>
<reference evidence="9 10" key="1">
    <citation type="journal article" date="2019" name="Sci. Data">
        <title>Hybrid genome assembly and annotation of Danionella translucida.</title>
        <authorList>
            <person name="Kadobianskyi M."/>
            <person name="Schulze L."/>
            <person name="Schuelke M."/>
            <person name="Judkewitz B."/>
        </authorList>
    </citation>
    <scope>NUCLEOTIDE SEQUENCE [LARGE SCALE GENOMIC DNA]</scope>
    <source>
        <strain evidence="9 10">Bolton</strain>
    </source>
</reference>
<dbReference type="Pfam" id="PF11628">
    <property type="entry name" value="TCR_zetazeta"/>
    <property type="match status" value="1"/>
</dbReference>
<evidence type="ECO:0000313" key="10">
    <source>
        <dbReference type="Proteomes" id="UP000316079"/>
    </source>
</evidence>
<evidence type="ECO:0000256" key="8">
    <source>
        <dbReference type="SAM" id="SignalP"/>
    </source>
</evidence>
<keyword evidence="4" id="KW-0391">Immunity</keyword>
<dbReference type="EMBL" id="SRMA01025477">
    <property type="protein sequence ID" value="TRY94136.1"/>
    <property type="molecule type" value="Genomic_DNA"/>
</dbReference>
<comment type="subcellular location">
    <subcellularLocation>
        <location evidence="1">Cell membrane</location>
        <topology evidence="1">Single-pass type I membrane protein</topology>
    </subcellularLocation>
</comment>
<keyword evidence="6" id="KW-0675">Receptor</keyword>
<evidence type="ECO:0000256" key="4">
    <source>
        <dbReference type="ARBA" id="ARBA00022859"/>
    </source>
</evidence>
<evidence type="ECO:0000256" key="2">
    <source>
        <dbReference type="ARBA" id="ARBA00022475"/>
    </source>
</evidence>
<dbReference type="PANTHER" id="PTHR16803:SF0">
    <property type="entry name" value="HIGH AFFINITY IMMUNOGLOBULIN EPSILON RECEPTOR SUBUNIT GAMMA"/>
    <property type="match status" value="1"/>
</dbReference>
<evidence type="ECO:0000256" key="6">
    <source>
        <dbReference type="ARBA" id="ARBA00023170"/>
    </source>
</evidence>
<evidence type="ECO:0000256" key="3">
    <source>
        <dbReference type="ARBA" id="ARBA00022553"/>
    </source>
</evidence>
<comment type="caution">
    <text evidence="9">The sequence shown here is derived from an EMBL/GenBank/DDBJ whole genome shotgun (WGS) entry which is preliminary data.</text>
</comment>
<keyword evidence="8" id="KW-0732">Signal</keyword>
<keyword evidence="10" id="KW-1185">Reference proteome</keyword>
<keyword evidence="7" id="KW-0812">Transmembrane</keyword>
<keyword evidence="7" id="KW-1133">Transmembrane helix</keyword>
<dbReference type="GO" id="GO:0032998">
    <property type="term" value="C:Fc-epsilon receptor I complex"/>
    <property type="evidence" value="ECO:0007669"/>
    <property type="project" value="InterPro"/>
</dbReference>
<evidence type="ECO:0000256" key="7">
    <source>
        <dbReference type="SAM" id="Phobius"/>
    </source>
</evidence>
<feature type="non-terminal residue" evidence="9">
    <location>
        <position position="139"/>
    </location>
</feature>
<evidence type="ECO:0000313" key="9">
    <source>
        <dbReference type="EMBL" id="TRY94136.1"/>
    </source>
</evidence>
<organism evidence="9 10">
    <name type="scientific">Danionella cerebrum</name>
    <dbReference type="NCBI Taxonomy" id="2873325"/>
    <lineage>
        <taxon>Eukaryota</taxon>
        <taxon>Metazoa</taxon>
        <taxon>Chordata</taxon>
        <taxon>Craniata</taxon>
        <taxon>Vertebrata</taxon>
        <taxon>Euteleostomi</taxon>
        <taxon>Actinopterygii</taxon>
        <taxon>Neopterygii</taxon>
        <taxon>Teleostei</taxon>
        <taxon>Ostariophysi</taxon>
        <taxon>Cypriniformes</taxon>
        <taxon>Danionidae</taxon>
        <taxon>Danioninae</taxon>
        <taxon>Danionella</taxon>
    </lineage>
</organism>
<gene>
    <name evidence="9" type="ORF">DNTS_031637</name>
</gene>
<keyword evidence="5" id="KW-1015">Disulfide bond</keyword>
<feature type="signal peptide" evidence="8">
    <location>
        <begin position="1"/>
        <end position="20"/>
    </location>
</feature>
<keyword evidence="3" id="KW-0597">Phosphoprotein</keyword>
<evidence type="ECO:0000256" key="5">
    <source>
        <dbReference type="ARBA" id="ARBA00023157"/>
    </source>
</evidence>
<dbReference type="GO" id="GO:0019767">
    <property type="term" value="F:IgE receptor activity"/>
    <property type="evidence" value="ECO:0007669"/>
    <property type="project" value="InterPro"/>
</dbReference>
<keyword evidence="7" id="KW-0472">Membrane</keyword>